<gene>
    <name evidence="1" type="ORF">PYW08_001797</name>
</gene>
<evidence type="ECO:0000313" key="2">
    <source>
        <dbReference type="Proteomes" id="UP001231649"/>
    </source>
</evidence>
<dbReference type="EMBL" id="CM056787">
    <property type="protein sequence ID" value="KAJ8733499.1"/>
    <property type="molecule type" value="Genomic_DNA"/>
</dbReference>
<comment type="caution">
    <text evidence="1">The sequence shown here is derived from an EMBL/GenBank/DDBJ whole genome shotgun (WGS) entry which is preliminary data.</text>
</comment>
<sequence>MFVGFDFVLLWICVACLTSSQAAPVSTQGPQLYLDLIDMAAVNRRSSQQPEGFAEGQTAREMKRTKRSFQNVLVSKASAGIQNRDKLVAQASAFINPASSKTSAQNNEDQKQDVPQQDTWNIKESVMYSLFQAANAISGGATILKGQLIRGSGALAVSLGKVISVDEEAVDNPDNKLDSSTKLWTKKPHTTAVSGAPRTSHLQYKRRNIDGAPSMSVVITTPPIFTSYAAYRYPSQLDGRHKIIGFHASFFLAPTKSPDYEYIGHTPLELPFRTVNWWK</sequence>
<organism evidence="1 2">
    <name type="scientific">Mythimna loreyi</name>
    <dbReference type="NCBI Taxonomy" id="667449"/>
    <lineage>
        <taxon>Eukaryota</taxon>
        <taxon>Metazoa</taxon>
        <taxon>Ecdysozoa</taxon>
        <taxon>Arthropoda</taxon>
        <taxon>Hexapoda</taxon>
        <taxon>Insecta</taxon>
        <taxon>Pterygota</taxon>
        <taxon>Neoptera</taxon>
        <taxon>Endopterygota</taxon>
        <taxon>Lepidoptera</taxon>
        <taxon>Glossata</taxon>
        <taxon>Ditrysia</taxon>
        <taxon>Noctuoidea</taxon>
        <taxon>Noctuidae</taxon>
        <taxon>Noctuinae</taxon>
        <taxon>Hadenini</taxon>
        <taxon>Mythimna</taxon>
    </lineage>
</organism>
<dbReference type="Proteomes" id="UP001231649">
    <property type="component" value="Chromosome 11"/>
</dbReference>
<reference evidence="1" key="1">
    <citation type="submission" date="2023-03" db="EMBL/GenBank/DDBJ databases">
        <title>Chromosome-level genomes of two armyworms, Mythimna separata and Mythimna loreyi, provide insights into the biosynthesis and reception of sex pheromones.</title>
        <authorList>
            <person name="Zhao H."/>
        </authorList>
    </citation>
    <scope>NUCLEOTIDE SEQUENCE</scope>
    <source>
        <strain evidence="1">BeijingLab</strain>
    </source>
</reference>
<protein>
    <submittedName>
        <fullName evidence="1">Uncharacterized protein</fullName>
    </submittedName>
</protein>
<proteinExistence type="predicted"/>
<name>A0ACC2R6F5_9NEOP</name>
<keyword evidence="2" id="KW-1185">Reference proteome</keyword>
<evidence type="ECO:0000313" key="1">
    <source>
        <dbReference type="EMBL" id="KAJ8733499.1"/>
    </source>
</evidence>
<accession>A0ACC2R6F5</accession>